<organism evidence="5 6">
    <name type="scientific">Mesorhizobium australicum</name>
    <dbReference type="NCBI Taxonomy" id="536018"/>
    <lineage>
        <taxon>Bacteria</taxon>
        <taxon>Pseudomonadati</taxon>
        <taxon>Pseudomonadota</taxon>
        <taxon>Alphaproteobacteria</taxon>
        <taxon>Hyphomicrobiales</taxon>
        <taxon>Phyllobacteriaceae</taxon>
        <taxon>Mesorhizobium</taxon>
    </lineage>
</organism>
<protein>
    <submittedName>
        <fullName evidence="5">Chromosome partitioning protein, ParB family</fullName>
    </submittedName>
</protein>
<dbReference type="InterPro" id="IPR036086">
    <property type="entry name" value="ParB/Sulfiredoxin_sf"/>
</dbReference>
<comment type="similarity">
    <text evidence="1">Belongs to the ParB family.</text>
</comment>
<dbReference type="AlphaFoldDB" id="A0A1X7MQ38"/>
<feature type="region of interest" description="Disordered" evidence="3">
    <location>
        <begin position="1"/>
        <end position="39"/>
    </location>
</feature>
<keyword evidence="2" id="KW-0175">Coiled coil</keyword>
<feature type="domain" description="ParB/Spo0J HTH" evidence="4">
    <location>
        <begin position="167"/>
        <end position="251"/>
    </location>
</feature>
<feature type="region of interest" description="Disordered" evidence="3">
    <location>
        <begin position="738"/>
        <end position="763"/>
    </location>
</feature>
<dbReference type="EMBL" id="FXBL01000003">
    <property type="protein sequence ID" value="SMH26458.1"/>
    <property type="molecule type" value="Genomic_DNA"/>
</dbReference>
<proteinExistence type="inferred from homology"/>
<dbReference type="PANTHER" id="PTHR33375:SF7">
    <property type="entry name" value="CHROMOSOME 2-PARTITIONING PROTEIN PARB-RELATED"/>
    <property type="match status" value="1"/>
</dbReference>
<evidence type="ECO:0000256" key="2">
    <source>
        <dbReference type="SAM" id="Coils"/>
    </source>
</evidence>
<name>A0A1X7MQ38_9HYPH</name>
<dbReference type="CDD" id="cd16406">
    <property type="entry name" value="ParB_N_like"/>
    <property type="match status" value="1"/>
</dbReference>
<dbReference type="InterPro" id="IPR041468">
    <property type="entry name" value="HTH_ParB/Spo0J"/>
</dbReference>
<evidence type="ECO:0000313" key="5">
    <source>
        <dbReference type="EMBL" id="SMH26458.1"/>
    </source>
</evidence>
<feature type="compositionally biased region" description="Basic and acidic residues" evidence="3">
    <location>
        <begin position="15"/>
        <end position="26"/>
    </location>
</feature>
<dbReference type="SUPFAM" id="SSF109709">
    <property type="entry name" value="KorB DNA-binding domain-like"/>
    <property type="match status" value="1"/>
</dbReference>
<evidence type="ECO:0000259" key="4">
    <source>
        <dbReference type="Pfam" id="PF17762"/>
    </source>
</evidence>
<feature type="coiled-coil region" evidence="2">
    <location>
        <begin position="365"/>
        <end position="399"/>
    </location>
</feature>
<dbReference type="SUPFAM" id="SSF110849">
    <property type="entry name" value="ParB/Sulfiredoxin"/>
    <property type="match status" value="1"/>
</dbReference>
<gene>
    <name evidence="5" type="ORF">SAMN02982922_0257</name>
</gene>
<evidence type="ECO:0000313" key="6">
    <source>
        <dbReference type="Proteomes" id="UP000193083"/>
    </source>
</evidence>
<dbReference type="Proteomes" id="UP000193083">
    <property type="component" value="Unassembled WGS sequence"/>
</dbReference>
<dbReference type="Gene3D" id="1.10.10.2830">
    <property type="match status" value="1"/>
</dbReference>
<dbReference type="FunFam" id="3.90.1530.30:FF:000002">
    <property type="entry name" value="Chromosome partitioning protein ParB"/>
    <property type="match status" value="1"/>
</dbReference>
<dbReference type="GO" id="GO:0005694">
    <property type="term" value="C:chromosome"/>
    <property type="evidence" value="ECO:0007669"/>
    <property type="project" value="TreeGrafter"/>
</dbReference>
<feature type="region of interest" description="Disordered" evidence="3">
    <location>
        <begin position="437"/>
        <end position="493"/>
    </location>
</feature>
<dbReference type="InterPro" id="IPR050336">
    <property type="entry name" value="Chromosome_partition/occlusion"/>
</dbReference>
<keyword evidence="6" id="KW-1185">Reference proteome</keyword>
<sequence length="763" mass="84173">MSPNQIEATRLRRRGGGERQRAEGRVPDGFGGSGRDPGPPVMETLTMAKSAIQKIAMNPSENIAFDKLVLSQENVRRIKDGVTIEQLAEDIGRRKLLQSLNVRPVLDGDGEETGTYEVPAGGRRYLALGILVKQKRLAKNEPIPCIVNRSGTTSAEEDSLAENVHRENLHPLDQFRAFKALKEQGLDVEEIAARFFVSAATVKQRLRLASVSPKLLELYEKDEIRLEQIMAFSISDDHARQEQVWDRITKNPNMQEPYYIRRLLTETTVRADDRRAVYVGAEAYEAAGGVILRDLFEQDSGGWFQDAALLEQLVFDKLKVDAEAIRAEGWKWVEAAISFPYGHTSGMRRVYAEPAEMSAEEIARHDAAKAEYDALDAKYAEMEDADQEIEDKLDQLGAELDSFGDRPQVYDPENKAIAGAFLTLGANGQLQVEAGFVRPEDEPRAEVDDEEEADGDDRHPSQPDEDGANRVVVNGRSANGTSDGADEPEDEGIKPLPERLVFDLTAQKTLALRNALAGDVDIAFVTVLHALVLQVFYRFAKNSCLEINMTSNSFGQVQGLAETPWAKEIAERHEAWDRDMPDSDKLWEFLLGLDEASRKALLAHCVSLSVNAVVEPWNKRPGALAHADALAATLGFDMVEAGWSPTVDNYLGRVTKARIVQAVREARGEDSAQLIDHMKKDLMAREAARLLEGSNWLPEPLRFDGDAAVADAGETVTDEVTDETALDDDAAELPAFLADDAGTSSDEPVTVAEDDTDHLQAAE</sequence>
<dbReference type="FunFam" id="1.10.10.2830:FF:000001">
    <property type="entry name" value="Chromosome partitioning protein ParB"/>
    <property type="match status" value="1"/>
</dbReference>
<dbReference type="Gene3D" id="3.90.1530.30">
    <property type="match status" value="1"/>
</dbReference>
<dbReference type="GO" id="GO:0007059">
    <property type="term" value="P:chromosome segregation"/>
    <property type="evidence" value="ECO:0007669"/>
    <property type="project" value="TreeGrafter"/>
</dbReference>
<accession>A0A1X7MQ38</accession>
<reference evidence="6" key="1">
    <citation type="submission" date="2017-04" db="EMBL/GenBank/DDBJ databases">
        <authorList>
            <person name="Varghese N."/>
            <person name="Submissions S."/>
        </authorList>
    </citation>
    <scope>NUCLEOTIDE SEQUENCE [LARGE SCALE GENOMIC DNA]</scope>
    <source>
        <strain evidence="6">B5P</strain>
    </source>
</reference>
<evidence type="ECO:0000256" key="3">
    <source>
        <dbReference type="SAM" id="MobiDB-lite"/>
    </source>
</evidence>
<evidence type="ECO:0000256" key="1">
    <source>
        <dbReference type="ARBA" id="ARBA00006295"/>
    </source>
</evidence>
<dbReference type="PANTHER" id="PTHR33375">
    <property type="entry name" value="CHROMOSOME-PARTITIONING PROTEIN PARB-RELATED"/>
    <property type="match status" value="1"/>
</dbReference>
<dbReference type="Pfam" id="PF17762">
    <property type="entry name" value="HTH_ParB"/>
    <property type="match status" value="1"/>
</dbReference>